<reference evidence="1 2" key="1">
    <citation type="submission" date="2021-01" db="EMBL/GenBank/DDBJ databases">
        <title>Sequencing the genomes of 1000 actinobacteria strains.</title>
        <authorList>
            <person name="Klenk H.-P."/>
        </authorList>
    </citation>
    <scope>NUCLEOTIDE SEQUENCE [LARGE SCALE GENOMIC DNA]</scope>
    <source>
        <strain evidence="1 2">DSM 100204</strain>
    </source>
</reference>
<comment type="caution">
    <text evidence="1">The sequence shown here is derived from an EMBL/GenBank/DDBJ whole genome shotgun (WGS) entry which is preliminary data.</text>
</comment>
<dbReference type="EMBL" id="JAFBBP010000001">
    <property type="protein sequence ID" value="MBM7494415.1"/>
    <property type="molecule type" value="Genomic_DNA"/>
</dbReference>
<dbReference type="Proteomes" id="UP000764837">
    <property type="component" value="Unassembled WGS sequence"/>
</dbReference>
<keyword evidence="2" id="KW-1185">Reference proteome</keyword>
<name>A0ABS2M1S5_9ACTN</name>
<sequence length="44" mass="4684">MGNSSEFIAAEYALCSVEVSGCPGLQRSGSLPGTTGRRCMNWPY</sequence>
<gene>
    <name evidence="1" type="ORF">JOD64_005637</name>
</gene>
<proteinExistence type="predicted"/>
<protein>
    <recommendedName>
        <fullName evidence="3">SapB/AmfS family lantipeptide</fullName>
    </recommendedName>
</protein>
<evidence type="ECO:0000313" key="2">
    <source>
        <dbReference type="Proteomes" id="UP000764837"/>
    </source>
</evidence>
<accession>A0ABS2M1S5</accession>
<evidence type="ECO:0008006" key="3">
    <source>
        <dbReference type="Google" id="ProtNLM"/>
    </source>
</evidence>
<organism evidence="1 2">
    <name type="scientific">Micromonospora luteifusca</name>
    <dbReference type="NCBI Taxonomy" id="709860"/>
    <lineage>
        <taxon>Bacteria</taxon>
        <taxon>Bacillati</taxon>
        <taxon>Actinomycetota</taxon>
        <taxon>Actinomycetes</taxon>
        <taxon>Micromonosporales</taxon>
        <taxon>Micromonosporaceae</taxon>
        <taxon>Micromonospora</taxon>
    </lineage>
</organism>
<evidence type="ECO:0000313" key="1">
    <source>
        <dbReference type="EMBL" id="MBM7494415.1"/>
    </source>
</evidence>